<keyword evidence="3" id="KW-1185">Reference proteome</keyword>
<gene>
    <name evidence="2" type="ORF">GE061_007256</name>
</gene>
<evidence type="ECO:0000313" key="3">
    <source>
        <dbReference type="Proteomes" id="UP000466442"/>
    </source>
</evidence>
<proteinExistence type="predicted"/>
<feature type="region of interest" description="Disordered" evidence="1">
    <location>
        <begin position="123"/>
        <end position="149"/>
    </location>
</feature>
<dbReference type="Proteomes" id="UP000466442">
    <property type="component" value="Unassembled WGS sequence"/>
</dbReference>
<dbReference type="EMBL" id="WIXP02000015">
    <property type="protein sequence ID" value="KAF6199231.1"/>
    <property type="molecule type" value="Genomic_DNA"/>
</dbReference>
<evidence type="ECO:0000313" key="2">
    <source>
        <dbReference type="EMBL" id="KAF6199231.1"/>
    </source>
</evidence>
<dbReference type="AlphaFoldDB" id="A0A8S9WSZ2"/>
<feature type="compositionally biased region" description="Polar residues" evidence="1">
    <location>
        <begin position="123"/>
        <end position="137"/>
    </location>
</feature>
<accession>A0A8S9WSZ2</accession>
<sequence>MELNDALLMVAMLVQVSECVTRKFLPEDEDLMIVEVETWDNAPPIRHVIRGRVSNIGNVVMYNFVYESDNGEVCVAVFVDNRNLTGKQSFHCRMKKTNEKGESGHGTLRPVPVWKSMTLNTTRPTMETTQDTRLWTNHSHHDKATPNNN</sequence>
<evidence type="ECO:0000256" key="1">
    <source>
        <dbReference type="SAM" id="MobiDB-lite"/>
    </source>
</evidence>
<comment type="caution">
    <text evidence="2">The sequence shown here is derived from an EMBL/GenBank/DDBJ whole genome shotgun (WGS) entry which is preliminary data.</text>
</comment>
<name>A0A8S9WSZ2_APOLU</name>
<protein>
    <submittedName>
        <fullName evidence="2">Uncharacterized protein</fullName>
    </submittedName>
</protein>
<organism evidence="2 3">
    <name type="scientific">Apolygus lucorum</name>
    <name type="common">Small green plant bug</name>
    <name type="synonym">Lygocoris lucorum</name>
    <dbReference type="NCBI Taxonomy" id="248454"/>
    <lineage>
        <taxon>Eukaryota</taxon>
        <taxon>Metazoa</taxon>
        <taxon>Ecdysozoa</taxon>
        <taxon>Arthropoda</taxon>
        <taxon>Hexapoda</taxon>
        <taxon>Insecta</taxon>
        <taxon>Pterygota</taxon>
        <taxon>Neoptera</taxon>
        <taxon>Paraneoptera</taxon>
        <taxon>Hemiptera</taxon>
        <taxon>Heteroptera</taxon>
        <taxon>Panheteroptera</taxon>
        <taxon>Cimicomorpha</taxon>
        <taxon>Miridae</taxon>
        <taxon>Mirini</taxon>
        <taxon>Apolygus</taxon>
    </lineage>
</organism>
<reference evidence="2" key="1">
    <citation type="journal article" date="2021" name="Mol. Ecol. Resour.">
        <title>Apolygus lucorum genome provides insights into omnivorousness and mesophyll feeding.</title>
        <authorList>
            <person name="Liu Y."/>
            <person name="Liu H."/>
            <person name="Wang H."/>
            <person name="Huang T."/>
            <person name="Liu B."/>
            <person name="Yang B."/>
            <person name="Yin L."/>
            <person name="Li B."/>
            <person name="Zhang Y."/>
            <person name="Zhang S."/>
            <person name="Jiang F."/>
            <person name="Zhang X."/>
            <person name="Ren Y."/>
            <person name="Wang B."/>
            <person name="Wang S."/>
            <person name="Lu Y."/>
            <person name="Wu K."/>
            <person name="Fan W."/>
            <person name="Wang G."/>
        </authorList>
    </citation>
    <scope>NUCLEOTIDE SEQUENCE</scope>
    <source>
        <strain evidence="2">12Hb</strain>
    </source>
</reference>